<evidence type="ECO:0000256" key="1">
    <source>
        <dbReference type="ARBA" id="ARBA00022448"/>
    </source>
</evidence>
<sequence length="364" mass="39806">MANIEIDGITKTFESKPAVSDVSFEIEDGEFVSLLGPSGCGKTTLLRCIIGLLRPDEGRIAIGGQVMFDAKSGVDIPTEKRGLGMVFQSYALWPHLRVADNVGYPLKLRGLPRSAIDEKVRELLELVDLSDVAERFPRELSGGQQQRVALCRALASQPKLLLMDEPLSNLDAKLRERVRFEIKNVQRSTGVTILYVTHDQAEALSMSDRIGVMKEGKIAQIGSPTAVYARPSNGFVADFVGDGNVLPVTVSGHNMWLKGGENLGSLRLELPEGMRDGQEAFLVVRPEDCVVAPAPSSGSPASARDKDEEGIIATVQQLLYRGRDKEALLTCGARRLRAILNPDMPLRPDSSVIVKFKRFHFIGK</sequence>
<dbReference type="PROSITE" id="PS50893">
    <property type="entry name" value="ABC_TRANSPORTER_2"/>
    <property type="match status" value="1"/>
</dbReference>
<dbReference type="Gene3D" id="3.40.50.300">
    <property type="entry name" value="P-loop containing nucleotide triphosphate hydrolases"/>
    <property type="match status" value="1"/>
</dbReference>
<dbReference type="FunFam" id="3.40.50.300:FF:000425">
    <property type="entry name" value="Probable ABC transporter, ATP-binding subunit"/>
    <property type="match status" value="1"/>
</dbReference>
<name>A0A644WGZ6_9ZZZZ</name>
<dbReference type="SUPFAM" id="SSF52540">
    <property type="entry name" value="P-loop containing nucleoside triphosphate hydrolases"/>
    <property type="match status" value="1"/>
</dbReference>
<evidence type="ECO:0000313" key="5">
    <source>
        <dbReference type="EMBL" id="MPM02869.1"/>
    </source>
</evidence>
<feature type="domain" description="ABC transporter" evidence="4">
    <location>
        <begin position="4"/>
        <end position="240"/>
    </location>
</feature>
<dbReference type="Pfam" id="PF00005">
    <property type="entry name" value="ABC_tran"/>
    <property type="match status" value="1"/>
</dbReference>
<dbReference type="PANTHER" id="PTHR42781">
    <property type="entry name" value="SPERMIDINE/PUTRESCINE IMPORT ATP-BINDING PROTEIN POTA"/>
    <property type="match status" value="1"/>
</dbReference>
<evidence type="ECO:0000256" key="2">
    <source>
        <dbReference type="ARBA" id="ARBA00022741"/>
    </source>
</evidence>
<organism evidence="5">
    <name type="scientific">bioreactor metagenome</name>
    <dbReference type="NCBI Taxonomy" id="1076179"/>
    <lineage>
        <taxon>unclassified sequences</taxon>
        <taxon>metagenomes</taxon>
        <taxon>ecological metagenomes</taxon>
    </lineage>
</organism>
<evidence type="ECO:0000256" key="3">
    <source>
        <dbReference type="ARBA" id="ARBA00022840"/>
    </source>
</evidence>
<dbReference type="PANTHER" id="PTHR42781:SF4">
    <property type="entry name" value="SPERMIDINE_PUTRESCINE IMPORT ATP-BINDING PROTEIN POTA"/>
    <property type="match status" value="1"/>
</dbReference>
<dbReference type="SMART" id="SM00382">
    <property type="entry name" value="AAA"/>
    <property type="match status" value="1"/>
</dbReference>
<dbReference type="SUPFAM" id="SSF50331">
    <property type="entry name" value="MOP-like"/>
    <property type="match status" value="1"/>
</dbReference>
<dbReference type="InterPro" id="IPR008995">
    <property type="entry name" value="Mo/tungstate-bd_C_term_dom"/>
</dbReference>
<dbReference type="Gene3D" id="2.40.50.100">
    <property type="match status" value="1"/>
</dbReference>
<evidence type="ECO:0000259" key="4">
    <source>
        <dbReference type="PROSITE" id="PS50893"/>
    </source>
</evidence>
<dbReference type="AlphaFoldDB" id="A0A644WGZ6"/>
<comment type="caution">
    <text evidence="5">The sequence shown here is derived from an EMBL/GenBank/DDBJ whole genome shotgun (WGS) entry which is preliminary data.</text>
</comment>
<keyword evidence="3 5" id="KW-0067">ATP-binding</keyword>
<gene>
    <name evidence="5" type="primary">potA_15</name>
    <name evidence="5" type="ORF">SDC9_49124</name>
</gene>
<dbReference type="InterPro" id="IPR027417">
    <property type="entry name" value="P-loop_NTPase"/>
</dbReference>
<accession>A0A644WGZ6</accession>
<keyword evidence="2" id="KW-0547">Nucleotide-binding</keyword>
<reference evidence="5" key="1">
    <citation type="submission" date="2019-08" db="EMBL/GenBank/DDBJ databases">
        <authorList>
            <person name="Kucharzyk K."/>
            <person name="Murdoch R.W."/>
            <person name="Higgins S."/>
            <person name="Loffler F."/>
        </authorList>
    </citation>
    <scope>NUCLEOTIDE SEQUENCE</scope>
</reference>
<dbReference type="InterPro" id="IPR003593">
    <property type="entry name" value="AAA+_ATPase"/>
</dbReference>
<dbReference type="InterPro" id="IPR003439">
    <property type="entry name" value="ABC_transporter-like_ATP-bd"/>
</dbReference>
<dbReference type="PROSITE" id="PS00211">
    <property type="entry name" value="ABC_TRANSPORTER_1"/>
    <property type="match status" value="1"/>
</dbReference>
<protein>
    <submittedName>
        <fullName evidence="5">Spermidine/putrescine import ATP-binding protein PotA</fullName>
    </submittedName>
</protein>
<proteinExistence type="predicted"/>
<dbReference type="InterPro" id="IPR017871">
    <property type="entry name" value="ABC_transporter-like_CS"/>
</dbReference>
<dbReference type="GO" id="GO:0016887">
    <property type="term" value="F:ATP hydrolysis activity"/>
    <property type="evidence" value="ECO:0007669"/>
    <property type="project" value="InterPro"/>
</dbReference>
<keyword evidence="1" id="KW-0813">Transport</keyword>
<dbReference type="GO" id="GO:0005524">
    <property type="term" value="F:ATP binding"/>
    <property type="evidence" value="ECO:0007669"/>
    <property type="project" value="UniProtKB-KW"/>
</dbReference>
<dbReference type="EMBL" id="VSSQ01000904">
    <property type="protein sequence ID" value="MPM02869.1"/>
    <property type="molecule type" value="Genomic_DNA"/>
</dbReference>
<dbReference type="InterPro" id="IPR050093">
    <property type="entry name" value="ABC_SmlMolc_Importer"/>
</dbReference>